<reference evidence="3" key="1">
    <citation type="submission" date="2016-10" db="EMBL/GenBank/DDBJ databases">
        <authorList>
            <person name="Varghese N."/>
            <person name="Submissions S."/>
        </authorList>
    </citation>
    <scope>NUCLEOTIDE SEQUENCE [LARGE SCALE GENOMIC DNA]</scope>
    <source>
        <strain evidence="3">JCM 18416</strain>
    </source>
</reference>
<keyword evidence="3" id="KW-1185">Reference proteome</keyword>
<dbReference type="OrthoDB" id="178023at2"/>
<keyword evidence="1" id="KW-0732">Signal</keyword>
<feature type="chain" id="PRO_5011450324" description="Outer membrane lipoprotein-sorting protein" evidence="1">
    <location>
        <begin position="25"/>
        <end position="455"/>
    </location>
</feature>
<proteinExistence type="predicted"/>
<dbReference type="AlphaFoldDB" id="A0A1H0X6J8"/>
<dbReference type="InterPro" id="IPR010752">
    <property type="entry name" value="DUF1329"/>
</dbReference>
<sequence length="455" mass="50787">MHKKTLSACSLALAYTLSSNVAWGAVSPDQAKQLGTTLTPIGAEMAGNADGSIPAWTGGLPTTAGTLSKEGFLSNPFADEKPLFTITAQNAAQYQDRLTPGQQAMLERYAGSYQIPVYPSHRTASMPDFVYQAAKQNAVKTGLVQGGNGLSDFSTAVAFPLPQNGLEVVWNHITRYRGGSAKRTHVQATPLANGTFMPVYFKQQFTFRDRIKDFDPAAPGNVLFYYKQLVTAPARLAGDVVLVHETLNQVKEPRMAWIYNAGQRRVRRAPQISYDGPYPASEGQRVADNLDMYNGAPERYDWKLIGKREIYIPYNSFELDSPTRKYADIVKAGHLDPAATRYELHRVWQVEATLKPGQRHIYAKRVFYIDEDTWQIALAEHYDSRGTLWRTAEGHMTPRYDVQVPWLGVETLHDLINGRYIVSGMRNEEKEPVEFGFSSLPSEYTPAALRNAGIR</sequence>
<protein>
    <recommendedName>
        <fullName evidence="4">Outer membrane lipoprotein-sorting protein</fullName>
    </recommendedName>
</protein>
<evidence type="ECO:0000256" key="1">
    <source>
        <dbReference type="SAM" id="SignalP"/>
    </source>
</evidence>
<dbReference type="Pfam" id="PF07044">
    <property type="entry name" value="DUF1329"/>
    <property type="match status" value="1"/>
</dbReference>
<dbReference type="EMBL" id="FNJJ01000010">
    <property type="protein sequence ID" value="SDP98522.1"/>
    <property type="molecule type" value="Genomic_DNA"/>
</dbReference>
<dbReference type="Gene3D" id="2.50.20.10">
    <property type="entry name" value="Lipoprotein localisation LolA/LolB/LppX"/>
    <property type="match status" value="1"/>
</dbReference>
<dbReference type="GeneID" id="300932732"/>
<name>A0A1H0X6J8_9GAMM</name>
<evidence type="ECO:0000313" key="2">
    <source>
        <dbReference type="EMBL" id="SDP98522.1"/>
    </source>
</evidence>
<dbReference type="CDD" id="cd16329">
    <property type="entry name" value="LolA_like"/>
    <property type="match status" value="1"/>
</dbReference>
<accession>A0A1H0X6J8</accession>
<dbReference type="Proteomes" id="UP000199460">
    <property type="component" value="Unassembled WGS sequence"/>
</dbReference>
<feature type="signal peptide" evidence="1">
    <location>
        <begin position="1"/>
        <end position="24"/>
    </location>
</feature>
<evidence type="ECO:0008006" key="4">
    <source>
        <dbReference type="Google" id="ProtNLM"/>
    </source>
</evidence>
<dbReference type="RefSeq" id="WP_090432211.1">
    <property type="nucleotide sequence ID" value="NZ_FNJJ01000010.1"/>
</dbReference>
<gene>
    <name evidence="2" type="ORF">SAMN05216213_1107</name>
</gene>
<evidence type="ECO:0000313" key="3">
    <source>
        <dbReference type="Proteomes" id="UP000199460"/>
    </source>
</evidence>
<organism evidence="2 3">
    <name type="scientific">Ectopseudomonas guguanensis</name>
    <dbReference type="NCBI Taxonomy" id="1198456"/>
    <lineage>
        <taxon>Bacteria</taxon>
        <taxon>Pseudomonadati</taxon>
        <taxon>Pseudomonadota</taxon>
        <taxon>Gammaproteobacteria</taxon>
        <taxon>Pseudomonadales</taxon>
        <taxon>Pseudomonadaceae</taxon>
        <taxon>Ectopseudomonas</taxon>
    </lineage>
</organism>